<proteinExistence type="predicted"/>
<dbReference type="InterPro" id="IPR003591">
    <property type="entry name" value="Leu-rich_rpt_typical-subtyp"/>
</dbReference>
<feature type="signal peptide" evidence="6">
    <location>
        <begin position="1"/>
        <end position="26"/>
    </location>
</feature>
<evidence type="ECO:0000313" key="7">
    <source>
        <dbReference type="Proteomes" id="UP000515135"/>
    </source>
</evidence>
<protein>
    <submittedName>
        <fullName evidence="8">Leucine-rich repeat-containing protein 24-like</fullName>
    </submittedName>
</protein>
<feature type="compositionally biased region" description="Polar residues" evidence="5">
    <location>
        <begin position="261"/>
        <end position="274"/>
    </location>
</feature>
<dbReference type="PROSITE" id="PS51450">
    <property type="entry name" value="LRR"/>
    <property type="match status" value="1"/>
</dbReference>
<dbReference type="SMART" id="SM00369">
    <property type="entry name" value="LRR_TYP"/>
    <property type="match status" value="5"/>
</dbReference>
<keyword evidence="3" id="KW-0677">Repeat</keyword>
<dbReference type="GO" id="GO:0005615">
    <property type="term" value="C:extracellular space"/>
    <property type="evidence" value="ECO:0007669"/>
    <property type="project" value="TreeGrafter"/>
</dbReference>
<evidence type="ECO:0000256" key="1">
    <source>
        <dbReference type="ARBA" id="ARBA00022614"/>
    </source>
</evidence>
<gene>
    <name evidence="8" type="primary">LOC109470400</name>
</gene>
<reference evidence="8" key="1">
    <citation type="submission" date="2025-08" db="UniProtKB">
        <authorList>
            <consortium name="RefSeq"/>
        </authorList>
    </citation>
    <scope>IDENTIFICATION</scope>
    <source>
        <tissue evidence="8">Gonad</tissue>
    </source>
</reference>
<dbReference type="InterPro" id="IPR032675">
    <property type="entry name" value="LRR_dom_sf"/>
</dbReference>
<dbReference type="RefSeq" id="XP_019624898.1">
    <property type="nucleotide sequence ID" value="XM_019769339.1"/>
</dbReference>
<dbReference type="Gene3D" id="3.80.10.10">
    <property type="entry name" value="Ribonuclease Inhibitor"/>
    <property type="match status" value="1"/>
</dbReference>
<feature type="compositionally biased region" description="Polar residues" evidence="5">
    <location>
        <begin position="225"/>
        <end position="253"/>
    </location>
</feature>
<dbReference type="OrthoDB" id="6363818at2759"/>
<evidence type="ECO:0000256" key="6">
    <source>
        <dbReference type="SAM" id="SignalP"/>
    </source>
</evidence>
<name>A0A6P4YKF1_BRABE</name>
<dbReference type="PANTHER" id="PTHR24373:SF398">
    <property type="entry name" value="LEUCINE-RICH REPEAT-CONTAINING G-PROTEIN COUPLED RECEPTOR 6"/>
    <property type="match status" value="1"/>
</dbReference>
<evidence type="ECO:0000256" key="5">
    <source>
        <dbReference type="SAM" id="MobiDB-lite"/>
    </source>
</evidence>
<keyword evidence="7" id="KW-1185">Reference proteome</keyword>
<keyword evidence="2 6" id="KW-0732">Signal</keyword>
<dbReference type="PANTHER" id="PTHR24373">
    <property type="entry name" value="SLIT RELATED LEUCINE-RICH REPEAT NEURONAL PROTEIN"/>
    <property type="match status" value="1"/>
</dbReference>
<dbReference type="Proteomes" id="UP000515135">
    <property type="component" value="Unplaced"/>
</dbReference>
<feature type="chain" id="PRO_5028297272" evidence="6">
    <location>
        <begin position="27"/>
        <end position="274"/>
    </location>
</feature>
<dbReference type="FunFam" id="3.80.10.10:FF:000770">
    <property type="entry name" value="Uncharacterized protein"/>
    <property type="match status" value="1"/>
</dbReference>
<dbReference type="AlphaFoldDB" id="A0A6P4YKF1"/>
<dbReference type="Pfam" id="PF13855">
    <property type="entry name" value="LRR_8"/>
    <property type="match status" value="1"/>
</dbReference>
<evidence type="ECO:0000256" key="2">
    <source>
        <dbReference type="ARBA" id="ARBA00022729"/>
    </source>
</evidence>
<evidence type="ECO:0000256" key="3">
    <source>
        <dbReference type="ARBA" id="ARBA00022737"/>
    </source>
</evidence>
<feature type="region of interest" description="Disordered" evidence="5">
    <location>
        <begin position="225"/>
        <end position="274"/>
    </location>
</feature>
<dbReference type="InterPro" id="IPR001611">
    <property type="entry name" value="Leu-rich_rpt"/>
</dbReference>
<evidence type="ECO:0000256" key="4">
    <source>
        <dbReference type="ARBA" id="ARBA00023180"/>
    </source>
</evidence>
<organism evidence="7 8">
    <name type="scientific">Branchiostoma belcheri</name>
    <name type="common">Amphioxus</name>
    <dbReference type="NCBI Taxonomy" id="7741"/>
    <lineage>
        <taxon>Eukaryota</taxon>
        <taxon>Metazoa</taxon>
        <taxon>Chordata</taxon>
        <taxon>Cephalochordata</taxon>
        <taxon>Leptocardii</taxon>
        <taxon>Amphioxiformes</taxon>
        <taxon>Branchiostomatidae</taxon>
        <taxon>Branchiostoma</taxon>
    </lineage>
</organism>
<dbReference type="GeneID" id="109470400"/>
<keyword evidence="1" id="KW-0433">Leucine-rich repeat</keyword>
<accession>A0A6P4YKF1</accession>
<sequence length="274" mass="30582">MGKRLRHMLIFLLIILKELNVPEAFCDKCNKPSSFCRKGLTSVPQNLPTSIAKLNLAMNLITIGNLQSGAFRNLPKLQSLHLDENQITMLQAGTFGNIPKLQSLSLEENRITMIQPGAFGNLPQLRKLYLYQNQITIIRPGTFANLPQLQDLHLDDNQITTIHPGAFANLPLFKRLKLQNNKLSTFPLSALSPFLSIITIKLARNPWQCDLPHTYAYIKDPIETTSDQTGQGQAQAITDSNTTGTVVTSSDDNQYVDMDNHVTTGQGRRQMGNQ</sequence>
<evidence type="ECO:0000313" key="8">
    <source>
        <dbReference type="RefSeq" id="XP_019624898.1"/>
    </source>
</evidence>
<dbReference type="InterPro" id="IPR050328">
    <property type="entry name" value="Dev_Immune_Receptor"/>
</dbReference>
<dbReference type="SUPFAM" id="SSF52058">
    <property type="entry name" value="L domain-like"/>
    <property type="match status" value="1"/>
</dbReference>
<dbReference type="GO" id="GO:0031012">
    <property type="term" value="C:extracellular matrix"/>
    <property type="evidence" value="ECO:0007669"/>
    <property type="project" value="TreeGrafter"/>
</dbReference>
<dbReference type="KEGG" id="bbel:109470400"/>
<keyword evidence="4" id="KW-0325">Glycoprotein</keyword>